<feature type="transmembrane region" description="Helical" evidence="12">
    <location>
        <begin position="74"/>
        <end position="99"/>
    </location>
</feature>
<evidence type="ECO:0000256" key="1">
    <source>
        <dbReference type="ARBA" id="ARBA00004141"/>
    </source>
</evidence>
<keyword evidence="5 12" id="KW-1133">Transmembrane helix</keyword>
<evidence type="ECO:0000256" key="4">
    <source>
        <dbReference type="ARBA" id="ARBA00022692"/>
    </source>
</evidence>
<evidence type="ECO:0000256" key="2">
    <source>
        <dbReference type="ARBA" id="ARBA00022448"/>
    </source>
</evidence>
<evidence type="ECO:0000256" key="7">
    <source>
        <dbReference type="ARBA" id="ARBA00023065"/>
    </source>
</evidence>
<dbReference type="PROSITE" id="PS01206">
    <property type="entry name" value="ASC"/>
    <property type="match status" value="1"/>
</dbReference>
<keyword evidence="6" id="KW-0915">Sodium</keyword>
<organism evidence="13 14">
    <name type="scientific">Patiria miniata</name>
    <name type="common">Bat star</name>
    <name type="synonym">Asterina miniata</name>
    <dbReference type="NCBI Taxonomy" id="46514"/>
    <lineage>
        <taxon>Eukaryota</taxon>
        <taxon>Metazoa</taxon>
        <taxon>Echinodermata</taxon>
        <taxon>Eleutherozoa</taxon>
        <taxon>Asterozoa</taxon>
        <taxon>Asteroidea</taxon>
        <taxon>Valvatacea</taxon>
        <taxon>Valvatida</taxon>
        <taxon>Asterinidae</taxon>
        <taxon>Patiria</taxon>
    </lineage>
</organism>
<keyword evidence="2 11" id="KW-0813">Transport</keyword>
<evidence type="ECO:0000256" key="10">
    <source>
        <dbReference type="ARBA" id="ARBA00023303"/>
    </source>
</evidence>
<dbReference type="OMA" id="CATHMQL"/>
<evidence type="ECO:0000256" key="6">
    <source>
        <dbReference type="ARBA" id="ARBA00023053"/>
    </source>
</evidence>
<dbReference type="RefSeq" id="XP_038055877.1">
    <property type="nucleotide sequence ID" value="XM_038199949.1"/>
</dbReference>
<dbReference type="InterPro" id="IPR001873">
    <property type="entry name" value="ENaC"/>
</dbReference>
<protein>
    <submittedName>
        <fullName evidence="13">Uncharacterized protein</fullName>
    </submittedName>
</protein>
<dbReference type="EnsemblMetazoa" id="XM_038199949.1">
    <property type="protein sequence ID" value="XP_038055877.1"/>
    <property type="gene ID" value="LOC119727873"/>
</dbReference>
<proteinExistence type="inferred from homology"/>
<dbReference type="Gene3D" id="1.10.287.770">
    <property type="entry name" value="YojJ-like"/>
    <property type="match status" value="2"/>
</dbReference>
<evidence type="ECO:0000256" key="12">
    <source>
        <dbReference type="SAM" id="Phobius"/>
    </source>
</evidence>
<dbReference type="PRINTS" id="PR01078">
    <property type="entry name" value="AMINACHANNEL"/>
</dbReference>
<evidence type="ECO:0000256" key="8">
    <source>
        <dbReference type="ARBA" id="ARBA00023136"/>
    </source>
</evidence>
<dbReference type="Gene3D" id="2.60.470.10">
    <property type="entry name" value="Acid-sensing ion channels like domains"/>
    <property type="match status" value="2"/>
</dbReference>
<keyword evidence="9 11" id="KW-0739">Sodium transport</keyword>
<keyword evidence="14" id="KW-1185">Reference proteome</keyword>
<feature type="transmembrane region" description="Helical" evidence="12">
    <location>
        <begin position="437"/>
        <end position="461"/>
    </location>
</feature>
<keyword evidence="10 11" id="KW-0407">Ion channel</keyword>
<dbReference type="InterPro" id="IPR020903">
    <property type="entry name" value="ENaC_CS"/>
</dbReference>
<evidence type="ECO:0000256" key="3">
    <source>
        <dbReference type="ARBA" id="ARBA00022461"/>
    </source>
</evidence>
<evidence type="ECO:0000313" key="14">
    <source>
        <dbReference type="Proteomes" id="UP000887568"/>
    </source>
</evidence>
<dbReference type="GO" id="GO:0015280">
    <property type="term" value="F:ligand-gated sodium channel activity"/>
    <property type="evidence" value="ECO:0007669"/>
    <property type="project" value="TreeGrafter"/>
</dbReference>
<dbReference type="PANTHER" id="PTHR11690">
    <property type="entry name" value="AMILORIDE-SENSITIVE SODIUM CHANNEL-RELATED"/>
    <property type="match status" value="1"/>
</dbReference>
<evidence type="ECO:0000256" key="9">
    <source>
        <dbReference type="ARBA" id="ARBA00023201"/>
    </source>
</evidence>
<keyword evidence="3 11" id="KW-0894">Sodium channel</keyword>
<sequence>MDDRVTVFGKDSRETIGALTVISMPDGSTPMEETRQDEHSHRTFANRFQDFGNSTTFHGLSYVINNKHNGPRRLLWFVIVVAMSTYLIYSVTFSVITYFNYPITSAISINYVDNITFPAVTLCNFNQFRRSALNTGQLKVLSDIYGHNPPEEIDFTPFDGSQNIDFNENNLKEISHHLDTMLIDCKWKSSQKCTVQNFTSRFTDHGLCFTFNDPKDVAEGLEVSNAGRNDGLFLRLFAETNEYAFGENTAAGFRILLHSQGLMPLVKELGISVSPGFESSIAVRKQVFQNLRWPYRSNCTSSQLRHSTTYSVPTCKYECKIKYIAEKCGCRDYRWPGTVRFCQPLEHFNCIHKYEVEYQLQEKYRDCHCPVSCKLTTYDSRISIAYWPSHVLPNQSLNYTRNNYLDVYIFYEELMYVNMEQKGAYDSYALLSGVGGYMGLLCGMSLITVAEWADFIFISLLHKFKPRTQNVYKDKRHLFSSSDFFKFYYAEIAFNLLQKYIIVITNMYAWRENTVTPDRLEDKDSIFSSGSHDFNIRSTIIDVDVKETNKTKRRCTTCNETDTRSFAERFRDFASSTTFHGISNVTNNKHNGYRRIIWTMVVLGMTSWLITSITQTMIEYFQYPISSVISINYVENIAFPAVTLCNFNQFKKSELLKGHAEVLQKIFGPDPQVEVLDVNISDIPAFDRETSEEIFAGMSHQLEDMLEECTWKSSEKCTAQNFTLRFTDHGICFTFNDPDNASELLQVSNAGSRNGLFLRLYVETDEYTFGENTAAGFKMLLHPQGVVPLVKELGFSVSPGFESSIAVRQTLVRSLQLPYKSNCTKSKLTYSSTYTVPSCRYECKVKYVVDKCGCRDYRWPGITKLLAFVLSLTGVQRLSARHSSKLIACIHRKVSPFSRFNLSPVLVEFQRQNIQCTCPVSCETTTYETRISLGFWPAGHVTDFLESSLNMTEEHVRKNYLDLYIFFEELMYVEIEQKGAYSVATLQSNIGGYMGLLCGMSLITLMEWADFTLVSIIRKCRSSKK</sequence>
<name>A0A913ZWH9_PATMI</name>
<evidence type="ECO:0000256" key="11">
    <source>
        <dbReference type="RuleBase" id="RU000679"/>
    </source>
</evidence>
<evidence type="ECO:0000256" key="5">
    <source>
        <dbReference type="ARBA" id="ARBA00022989"/>
    </source>
</evidence>
<accession>A0A913ZWH9</accession>
<keyword evidence="8 12" id="KW-0472">Membrane</keyword>
<feature type="transmembrane region" description="Helical" evidence="12">
    <location>
        <begin position="596"/>
        <end position="618"/>
    </location>
</feature>
<dbReference type="OrthoDB" id="6021021at2759"/>
<reference evidence="13" key="1">
    <citation type="submission" date="2022-11" db="UniProtKB">
        <authorList>
            <consortium name="EnsemblMetazoa"/>
        </authorList>
    </citation>
    <scope>IDENTIFICATION</scope>
</reference>
<comment type="subcellular location">
    <subcellularLocation>
        <location evidence="1">Membrane</location>
        <topology evidence="1">Multi-pass membrane protein</topology>
    </subcellularLocation>
</comment>
<dbReference type="Pfam" id="PF00858">
    <property type="entry name" value="ASC"/>
    <property type="match status" value="2"/>
</dbReference>
<dbReference type="Proteomes" id="UP000887568">
    <property type="component" value="Unplaced"/>
</dbReference>
<keyword evidence="7 11" id="KW-0406">Ion transport</keyword>
<dbReference type="AlphaFoldDB" id="A0A913ZWH9"/>
<keyword evidence="4 11" id="KW-0812">Transmembrane</keyword>
<dbReference type="GO" id="GO:0005886">
    <property type="term" value="C:plasma membrane"/>
    <property type="evidence" value="ECO:0007669"/>
    <property type="project" value="TreeGrafter"/>
</dbReference>
<dbReference type="GeneID" id="119727873"/>
<comment type="similarity">
    <text evidence="11">Belongs to the amiloride-sensitive sodium channel (TC 1.A.6) family.</text>
</comment>
<evidence type="ECO:0000313" key="13">
    <source>
        <dbReference type="EnsemblMetazoa" id="XP_038055877.1"/>
    </source>
</evidence>